<dbReference type="PANTHER" id="PTHR30024">
    <property type="entry name" value="ALIPHATIC SULFONATES-BINDING PROTEIN-RELATED"/>
    <property type="match status" value="1"/>
</dbReference>
<keyword evidence="3 5" id="KW-0732">Signal</keyword>
<evidence type="ECO:0000256" key="5">
    <source>
        <dbReference type="SAM" id="SignalP"/>
    </source>
</evidence>
<feature type="compositionally biased region" description="Low complexity" evidence="4">
    <location>
        <begin position="23"/>
        <end position="34"/>
    </location>
</feature>
<organism evidence="7 8">
    <name type="scientific">Candidatus Aquicultor secundus</name>
    <dbReference type="NCBI Taxonomy" id="1973895"/>
    <lineage>
        <taxon>Bacteria</taxon>
        <taxon>Bacillati</taxon>
        <taxon>Actinomycetota</taxon>
        <taxon>Candidatus Aquicultoria</taxon>
        <taxon>Candidatus Aquicultorales</taxon>
        <taxon>Candidatus Aquicultoraceae</taxon>
        <taxon>Candidatus Aquicultor</taxon>
    </lineage>
</organism>
<accession>A0A2M7T6Q5</accession>
<comment type="similarity">
    <text evidence="2">Belongs to the bacterial solute-binding protein SsuA/TauA family.</text>
</comment>
<evidence type="ECO:0000313" key="8">
    <source>
        <dbReference type="Proteomes" id="UP000230956"/>
    </source>
</evidence>
<comment type="subcellular location">
    <subcellularLocation>
        <location evidence="1">Periplasm</location>
    </subcellularLocation>
</comment>
<feature type="region of interest" description="Disordered" evidence="4">
    <location>
        <begin position="23"/>
        <end position="42"/>
    </location>
</feature>
<dbReference type="SUPFAM" id="SSF53850">
    <property type="entry name" value="Periplasmic binding protein-like II"/>
    <property type="match status" value="1"/>
</dbReference>
<dbReference type="SMART" id="SM00062">
    <property type="entry name" value="PBPb"/>
    <property type="match status" value="1"/>
</dbReference>
<dbReference type="EMBL" id="PFNG01000187">
    <property type="protein sequence ID" value="PIZ36804.1"/>
    <property type="molecule type" value="Genomic_DNA"/>
</dbReference>
<evidence type="ECO:0000313" key="7">
    <source>
        <dbReference type="EMBL" id="PIZ36804.1"/>
    </source>
</evidence>
<evidence type="ECO:0000259" key="6">
    <source>
        <dbReference type="SMART" id="SM00062"/>
    </source>
</evidence>
<dbReference type="InterPro" id="IPR001638">
    <property type="entry name" value="Solute-binding_3/MltF_N"/>
</dbReference>
<proteinExistence type="inferred from homology"/>
<dbReference type="Pfam" id="PF09084">
    <property type="entry name" value="NMT1"/>
    <property type="match status" value="1"/>
</dbReference>
<dbReference type="RefSeq" id="WP_286977128.1">
    <property type="nucleotide sequence ID" value="NZ_PFNG01000187.1"/>
</dbReference>
<name>A0A2M7T6Q5_9ACTN</name>
<evidence type="ECO:0000256" key="4">
    <source>
        <dbReference type="SAM" id="MobiDB-lite"/>
    </source>
</evidence>
<evidence type="ECO:0000256" key="1">
    <source>
        <dbReference type="ARBA" id="ARBA00004418"/>
    </source>
</evidence>
<protein>
    <submittedName>
        <fullName evidence="7">Metal ABC transporter substrate-binding protein</fullName>
    </submittedName>
</protein>
<feature type="chain" id="PRO_5014650146" evidence="5">
    <location>
        <begin position="27"/>
        <end position="303"/>
    </location>
</feature>
<comment type="caution">
    <text evidence="7">The sequence shown here is derived from an EMBL/GenBank/DDBJ whole genome shotgun (WGS) entry which is preliminary data.</text>
</comment>
<reference evidence="8" key="1">
    <citation type="submission" date="2017-09" db="EMBL/GenBank/DDBJ databases">
        <title>Depth-based differentiation of microbial function through sediment-hosted aquifers and enrichment of novel symbionts in the deep terrestrial subsurface.</title>
        <authorList>
            <person name="Probst A.J."/>
            <person name="Ladd B."/>
            <person name="Jarett J.K."/>
            <person name="Geller-Mcgrath D.E."/>
            <person name="Sieber C.M.K."/>
            <person name="Emerson J.B."/>
            <person name="Anantharaman K."/>
            <person name="Thomas B.C."/>
            <person name="Malmstrom R."/>
            <person name="Stieglmeier M."/>
            <person name="Klingl A."/>
            <person name="Woyke T."/>
            <person name="Ryan C.M."/>
            <person name="Banfield J.F."/>
        </authorList>
    </citation>
    <scope>NUCLEOTIDE SEQUENCE [LARGE SCALE GENOMIC DNA]</scope>
</reference>
<evidence type="ECO:0000256" key="2">
    <source>
        <dbReference type="ARBA" id="ARBA00010742"/>
    </source>
</evidence>
<dbReference type="Gene3D" id="3.40.190.10">
    <property type="entry name" value="Periplasmic binding protein-like II"/>
    <property type="match status" value="2"/>
</dbReference>
<feature type="domain" description="Solute-binding protein family 3/N-terminal" evidence="6">
    <location>
        <begin position="46"/>
        <end position="278"/>
    </location>
</feature>
<sequence length="303" mass="32163">MRKIIAGLLILALSFLAIGCSTTKTATSTSGGDKSTTEKATSTPATIRIGTLPTEDTLAIHVADQKGIFKNRDLEVKVTVFKSAQERDAALQAGQIDGFMGDIVAVAALQQSGTPVSIVSILLGAVPSEGRFGIVVPPESTATTVAQLKGMPIATSSNTITEYVIDSLFKENTLNDSDIKKVEIKALPVRLEAVMSGQVQAAALPDPLLALAVKQGAHLIVDDTKGANISQTVLVFRKDFLVKDENKTAVKSLLVGINDGVGLINKNPDAYRKLLVDKAKLPKPIENSYKINTYPEVQLPTKD</sequence>
<evidence type="ECO:0000256" key="3">
    <source>
        <dbReference type="ARBA" id="ARBA00022729"/>
    </source>
</evidence>
<dbReference type="GO" id="GO:0042597">
    <property type="term" value="C:periplasmic space"/>
    <property type="evidence" value="ECO:0007669"/>
    <property type="project" value="UniProtKB-SubCell"/>
</dbReference>
<dbReference type="InterPro" id="IPR015168">
    <property type="entry name" value="SsuA/THI5"/>
</dbReference>
<gene>
    <name evidence="7" type="ORF">COY37_08065</name>
</gene>
<dbReference type="PANTHER" id="PTHR30024:SF47">
    <property type="entry name" value="TAURINE-BINDING PERIPLASMIC PROTEIN"/>
    <property type="match status" value="1"/>
</dbReference>
<dbReference type="AlphaFoldDB" id="A0A2M7T6Q5"/>
<feature type="signal peptide" evidence="5">
    <location>
        <begin position="1"/>
        <end position="26"/>
    </location>
</feature>
<dbReference type="PROSITE" id="PS51257">
    <property type="entry name" value="PROKAR_LIPOPROTEIN"/>
    <property type="match status" value="1"/>
</dbReference>
<dbReference type="Proteomes" id="UP000230956">
    <property type="component" value="Unassembled WGS sequence"/>
</dbReference>
<feature type="non-terminal residue" evidence="7">
    <location>
        <position position="303"/>
    </location>
</feature>